<dbReference type="Proteomes" id="UP000177130">
    <property type="component" value="Unassembled WGS sequence"/>
</dbReference>
<dbReference type="SUPFAM" id="SSF109998">
    <property type="entry name" value="Triger factor/SurA peptide-binding domain-like"/>
    <property type="match status" value="1"/>
</dbReference>
<dbReference type="GO" id="GO:0043022">
    <property type="term" value="F:ribosome binding"/>
    <property type="evidence" value="ECO:0007669"/>
    <property type="project" value="TreeGrafter"/>
</dbReference>
<dbReference type="SUPFAM" id="SSF102735">
    <property type="entry name" value="Trigger factor ribosome-binding domain"/>
    <property type="match status" value="1"/>
</dbReference>
<evidence type="ECO:0000256" key="9">
    <source>
        <dbReference type="ARBA" id="ARBA00029986"/>
    </source>
</evidence>
<dbReference type="AlphaFoldDB" id="A0A1G2MGG1"/>
<comment type="caution">
    <text evidence="12">The sequence shown here is derived from an EMBL/GenBank/DDBJ whole genome shotgun (WGS) entry which is preliminary data.</text>
</comment>
<comment type="subcellular location">
    <subcellularLocation>
        <location evidence="2">Cytoplasm</location>
    </subcellularLocation>
</comment>
<organism evidence="12 13">
    <name type="scientific">Candidatus Taylorbacteria bacterium RIFCSPHIGHO2_02_FULL_43_32b</name>
    <dbReference type="NCBI Taxonomy" id="1802306"/>
    <lineage>
        <taxon>Bacteria</taxon>
        <taxon>Candidatus Tayloriibacteriota</taxon>
    </lineage>
</organism>
<dbReference type="PANTHER" id="PTHR30560">
    <property type="entry name" value="TRIGGER FACTOR CHAPERONE AND PEPTIDYL-PROLYL CIS/TRANS ISOMERASE"/>
    <property type="match status" value="1"/>
</dbReference>
<keyword evidence="7" id="KW-0143">Chaperone</keyword>
<dbReference type="InterPro" id="IPR005215">
    <property type="entry name" value="Trig_fac"/>
</dbReference>
<dbReference type="InterPro" id="IPR036611">
    <property type="entry name" value="Trigger_fac_ribosome-bd_sf"/>
</dbReference>
<dbReference type="Pfam" id="PF05697">
    <property type="entry name" value="Trigger_N"/>
    <property type="match status" value="1"/>
</dbReference>
<evidence type="ECO:0000259" key="10">
    <source>
        <dbReference type="Pfam" id="PF05697"/>
    </source>
</evidence>
<dbReference type="Gene3D" id="1.10.3120.10">
    <property type="entry name" value="Trigger factor, C-terminal domain"/>
    <property type="match status" value="1"/>
</dbReference>
<dbReference type="Pfam" id="PF05698">
    <property type="entry name" value="Trigger_C"/>
    <property type="match status" value="1"/>
</dbReference>
<evidence type="ECO:0000256" key="8">
    <source>
        <dbReference type="ARBA" id="ARBA00023235"/>
    </source>
</evidence>
<evidence type="ECO:0000256" key="7">
    <source>
        <dbReference type="ARBA" id="ARBA00023186"/>
    </source>
</evidence>
<dbReference type="Gene3D" id="3.30.70.1050">
    <property type="entry name" value="Trigger factor ribosome-binding domain"/>
    <property type="match status" value="1"/>
</dbReference>
<feature type="domain" description="Trigger factor ribosome-binding bacterial" evidence="10">
    <location>
        <begin position="11"/>
        <end position="153"/>
    </location>
</feature>
<evidence type="ECO:0000259" key="11">
    <source>
        <dbReference type="Pfam" id="PF05698"/>
    </source>
</evidence>
<dbReference type="GO" id="GO:0043335">
    <property type="term" value="P:protein unfolding"/>
    <property type="evidence" value="ECO:0007669"/>
    <property type="project" value="TreeGrafter"/>
</dbReference>
<dbReference type="PANTHER" id="PTHR30560:SF3">
    <property type="entry name" value="TRIGGER FACTOR-LIKE PROTEIN TIG, CHLOROPLASTIC"/>
    <property type="match status" value="1"/>
</dbReference>
<evidence type="ECO:0000256" key="5">
    <source>
        <dbReference type="ARBA" id="ARBA00016902"/>
    </source>
</evidence>
<gene>
    <name evidence="12" type="ORF">A3C72_02115</name>
</gene>
<keyword evidence="8" id="KW-0413">Isomerase</keyword>
<dbReference type="InterPro" id="IPR027304">
    <property type="entry name" value="Trigger_fact/SurA_dom_sf"/>
</dbReference>
<feature type="domain" description="Trigger factor C-terminal" evidence="11">
    <location>
        <begin position="193"/>
        <end position="347"/>
    </location>
</feature>
<reference evidence="12 13" key="1">
    <citation type="journal article" date="2016" name="Nat. Commun.">
        <title>Thousands of microbial genomes shed light on interconnected biogeochemical processes in an aquifer system.</title>
        <authorList>
            <person name="Anantharaman K."/>
            <person name="Brown C.T."/>
            <person name="Hug L.A."/>
            <person name="Sharon I."/>
            <person name="Castelle C.J."/>
            <person name="Probst A.J."/>
            <person name="Thomas B.C."/>
            <person name="Singh A."/>
            <person name="Wilkins M.J."/>
            <person name="Karaoz U."/>
            <person name="Brodie E.L."/>
            <person name="Williams K.H."/>
            <person name="Hubbard S.S."/>
            <person name="Banfield J.F."/>
        </authorList>
    </citation>
    <scope>NUCLEOTIDE SEQUENCE [LARGE SCALE GENOMIC DNA]</scope>
</reference>
<evidence type="ECO:0000256" key="2">
    <source>
        <dbReference type="ARBA" id="ARBA00004496"/>
    </source>
</evidence>
<evidence type="ECO:0000256" key="6">
    <source>
        <dbReference type="ARBA" id="ARBA00023110"/>
    </source>
</evidence>
<dbReference type="STRING" id="1802306.A3C72_02115"/>
<evidence type="ECO:0000256" key="3">
    <source>
        <dbReference type="ARBA" id="ARBA00005464"/>
    </source>
</evidence>
<evidence type="ECO:0000313" key="13">
    <source>
        <dbReference type="Proteomes" id="UP000177130"/>
    </source>
</evidence>
<protein>
    <recommendedName>
        <fullName evidence="5">Trigger factor</fullName>
        <ecNumber evidence="4">5.2.1.8</ecNumber>
    </recommendedName>
    <alternativeName>
        <fullName evidence="9">PPIase</fullName>
    </alternativeName>
</protein>
<dbReference type="EMBL" id="MHRK01000044">
    <property type="protein sequence ID" value="OHA22990.1"/>
    <property type="molecule type" value="Genomic_DNA"/>
</dbReference>
<keyword evidence="6" id="KW-0697">Rotamase</keyword>
<dbReference type="GO" id="GO:0003755">
    <property type="term" value="F:peptidyl-prolyl cis-trans isomerase activity"/>
    <property type="evidence" value="ECO:0007669"/>
    <property type="project" value="UniProtKB-KW"/>
</dbReference>
<evidence type="ECO:0000256" key="4">
    <source>
        <dbReference type="ARBA" id="ARBA00013194"/>
    </source>
</evidence>
<dbReference type="InterPro" id="IPR008881">
    <property type="entry name" value="Trigger_fac_ribosome-bd_bac"/>
</dbReference>
<name>A0A1G2MGG1_9BACT</name>
<dbReference type="EC" id="5.2.1.8" evidence="4"/>
<dbReference type="GO" id="GO:0044183">
    <property type="term" value="F:protein folding chaperone"/>
    <property type="evidence" value="ECO:0007669"/>
    <property type="project" value="TreeGrafter"/>
</dbReference>
<dbReference type="GO" id="GO:0051083">
    <property type="term" value="P:'de novo' cotranslational protein folding"/>
    <property type="evidence" value="ECO:0007669"/>
    <property type="project" value="TreeGrafter"/>
</dbReference>
<accession>A0A1G2MGG1</accession>
<comment type="catalytic activity">
    <reaction evidence="1">
        <text>[protein]-peptidylproline (omega=180) = [protein]-peptidylproline (omega=0)</text>
        <dbReference type="Rhea" id="RHEA:16237"/>
        <dbReference type="Rhea" id="RHEA-COMP:10747"/>
        <dbReference type="Rhea" id="RHEA-COMP:10748"/>
        <dbReference type="ChEBI" id="CHEBI:83833"/>
        <dbReference type="ChEBI" id="CHEBI:83834"/>
        <dbReference type="EC" id="5.2.1.8"/>
    </reaction>
</comment>
<dbReference type="GO" id="GO:0015031">
    <property type="term" value="P:protein transport"/>
    <property type="evidence" value="ECO:0007669"/>
    <property type="project" value="InterPro"/>
</dbReference>
<evidence type="ECO:0000313" key="12">
    <source>
        <dbReference type="EMBL" id="OHA22990.1"/>
    </source>
</evidence>
<comment type="similarity">
    <text evidence="3">Belongs to the FKBP-type PPIase family. Tig subfamily.</text>
</comment>
<dbReference type="GO" id="GO:0005737">
    <property type="term" value="C:cytoplasm"/>
    <property type="evidence" value="ECO:0007669"/>
    <property type="project" value="UniProtKB-SubCell"/>
</dbReference>
<dbReference type="InterPro" id="IPR037041">
    <property type="entry name" value="Trigger_fac_C_sf"/>
</dbReference>
<proteinExistence type="inferred from homology"/>
<dbReference type="InterPro" id="IPR008880">
    <property type="entry name" value="Trigger_fac_C"/>
</dbReference>
<evidence type="ECO:0000256" key="1">
    <source>
        <dbReference type="ARBA" id="ARBA00000971"/>
    </source>
</evidence>
<sequence length="348" mass="39836">MANYKVLKSENRAEKCEQVLEIEISTEEIGMYRSKSLKNLTSKADMPGFRKGHVPESIIIEKLGELAILEEAINAWLKDAVGNIIQNDTPEAIALPYVSVTKAVPGNPVTLSMVVPLRPKLKLPDYKKIAVDKNSKMEKIPETTEKEVNEAILRLRQYAARAAKGESTPQEIKEDELPPLNDQFAEVVGGGKTVDELRDRVKKDLESENENKFKEKHRLSIIDEILKKTEGAIPDLLTEHELEKMEAEFESDVKRMGLSIENYLKDSKKIREDLIKDWKPTAEKRAKVNLILAEIKKAEKIEADKEAVDHEVEHFLEHQKDANPERVRDYINRMLSNQKVFEFLEQQK</sequence>